<evidence type="ECO:0000256" key="2">
    <source>
        <dbReference type="ARBA" id="ARBA00006810"/>
    </source>
</evidence>
<comment type="similarity">
    <text evidence="2">Belongs to the ATPase A chain family.</text>
</comment>
<evidence type="ECO:0000256" key="12">
    <source>
        <dbReference type="ARBA" id="ARBA00023310"/>
    </source>
</evidence>
<reference evidence="17" key="2">
    <citation type="journal article" date="2008" name="Mol. Phylogenet. Evol.">
        <title>Interrelationships of the 11 gasterosteiform families (sticklebacks, pipefishes, and their relatives): a new perspective based on whole mitogenome sequences from 75 higher teleosts.</title>
        <authorList>
            <person name="Kawahara R."/>
            <person name="Miya M."/>
            <person name="Mabuchi K."/>
            <person name="Lavoue S."/>
            <person name="Inoue J.G."/>
            <person name="Satoh T.P."/>
            <person name="Kawaguchi A."/>
            <person name="Nishida M."/>
        </authorList>
    </citation>
    <scope>NUCLEOTIDE SEQUENCE</scope>
    <source>
        <tissue evidence="17">Muscle</tissue>
    </source>
</reference>
<keyword evidence="10 17" id="KW-0496">Mitochondrion</keyword>
<gene>
    <name evidence="17" type="primary">ATPase 6</name>
    <name evidence="18" type="synonym">ATPase6</name>
</gene>
<dbReference type="InterPro" id="IPR035908">
    <property type="entry name" value="F0_ATP_A_sf"/>
</dbReference>
<evidence type="ECO:0000256" key="13">
    <source>
        <dbReference type="ARBA" id="ARBA00024169"/>
    </source>
</evidence>
<feature type="transmembrane region" description="Helical" evidence="16">
    <location>
        <begin position="45"/>
        <end position="63"/>
    </location>
</feature>
<comment type="subcellular location">
    <subcellularLocation>
        <location evidence="1 15">Mitochondrion inner membrane</location>
        <topology evidence="1 15">Multi-pass membrane protein</topology>
    </subcellularLocation>
</comment>
<keyword evidence="7" id="KW-0999">Mitochondrion inner membrane</keyword>
<evidence type="ECO:0000256" key="9">
    <source>
        <dbReference type="ARBA" id="ARBA00023065"/>
    </source>
</evidence>
<feature type="transmembrane region" description="Helical" evidence="16">
    <location>
        <begin position="205"/>
        <end position="223"/>
    </location>
</feature>
<feature type="transmembrane region" description="Helical" evidence="16">
    <location>
        <begin position="181"/>
        <end position="199"/>
    </location>
</feature>
<dbReference type="Gene3D" id="1.20.120.220">
    <property type="entry name" value="ATP synthase, F0 complex, subunit A"/>
    <property type="match status" value="1"/>
</dbReference>
<sequence>MAGNVLAHITPPSKFGVSLMFLALATPILLVTLPTNRYLAGRYLAVKNWALAHFVHHIMLPLTPPMHKWAIYFTSIMTYLLLLNLMGLMPYIYAPTSNMLITLGLAIPATIATISLGMRTQPAHALAHLVPEGSPMPLVPFLILIETMSLLIRPLALGIRLAANLTAGHLLIKLLSSATKILISTLPLLALFTLTALTVMTLLELAVAVIQAYVFTLLLALYTQENV</sequence>
<evidence type="ECO:0000256" key="14">
    <source>
        <dbReference type="ARBA" id="ARBA00063051"/>
    </source>
</evidence>
<dbReference type="GO" id="GO:0046933">
    <property type="term" value="F:proton-transporting ATP synthase activity, rotational mechanism"/>
    <property type="evidence" value="ECO:0007669"/>
    <property type="project" value="TreeGrafter"/>
</dbReference>
<evidence type="ECO:0000256" key="11">
    <source>
        <dbReference type="ARBA" id="ARBA00023136"/>
    </source>
</evidence>
<keyword evidence="4" id="KW-0138">CF(0)</keyword>
<comment type="catalytic activity">
    <reaction evidence="13">
        <text>H(+)(in) = H(+)(out)</text>
        <dbReference type="Rhea" id="RHEA:34979"/>
        <dbReference type="ChEBI" id="CHEBI:15378"/>
    </reaction>
</comment>
<evidence type="ECO:0000313" key="18">
    <source>
        <dbReference type="EMBL" id="BBU25699.1"/>
    </source>
</evidence>
<evidence type="ECO:0000256" key="8">
    <source>
        <dbReference type="ARBA" id="ARBA00022989"/>
    </source>
</evidence>
<keyword evidence="5 16" id="KW-0812">Transmembrane</keyword>
<dbReference type="Pfam" id="PF00119">
    <property type="entry name" value="ATP-synt_A"/>
    <property type="match status" value="1"/>
</dbReference>
<evidence type="ECO:0000256" key="16">
    <source>
        <dbReference type="SAM" id="Phobius"/>
    </source>
</evidence>
<keyword evidence="12" id="KW-0066">ATP synthesis</keyword>
<feature type="transmembrane region" description="Helical" evidence="16">
    <location>
        <begin position="100"/>
        <end position="118"/>
    </location>
</feature>
<protein>
    <recommendedName>
        <fullName evidence="15">ATP synthase subunit a</fullName>
    </recommendedName>
</protein>
<evidence type="ECO:0000256" key="1">
    <source>
        <dbReference type="ARBA" id="ARBA00004448"/>
    </source>
</evidence>
<proteinExistence type="inferred from homology"/>
<feature type="transmembrane region" description="Helical" evidence="16">
    <location>
        <begin position="15"/>
        <end position="33"/>
    </location>
</feature>
<keyword evidence="8 16" id="KW-1133">Transmembrane helix</keyword>
<dbReference type="AlphaFoldDB" id="A7E1M1"/>
<evidence type="ECO:0000256" key="7">
    <source>
        <dbReference type="ARBA" id="ARBA00022792"/>
    </source>
</evidence>
<evidence type="ECO:0000256" key="15">
    <source>
        <dbReference type="RuleBase" id="RU004450"/>
    </source>
</evidence>
<evidence type="ECO:0000256" key="10">
    <source>
        <dbReference type="ARBA" id="ARBA00023128"/>
    </source>
</evidence>
<keyword evidence="9" id="KW-0406">Ion transport</keyword>
<dbReference type="EMBL" id="AP006781">
    <property type="protein sequence ID" value="BBU25699.1"/>
    <property type="molecule type" value="Genomic_DNA"/>
</dbReference>
<dbReference type="InterPro" id="IPR045083">
    <property type="entry name" value="ATP_synth_F0_asu_bact/mt"/>
</dbReference>
<evidence type="ECO:0000313" key="17">
    <source>
        <dbReference type="EMBL" id="BAF74915.1"/>
    </source>
</evidence>
<dbReference type="PRINTS" id="PR00123">
    <property type="entry name" value="ATPASEA"/>
</dbReference>
<evidence type="ECO:0000256" key="6">
    <source>
        <dbReference type="ARBA" id="ARBA00022781"/>
    </source>
</evidence>
<comment type="subunit">
    <text evidence="14">Component of the ATP synthase complex composed at least of ATP5F1A/subunit alpha, ATP5F1B/subunit beta, ATP5MC1/subunit c (homooctomer), MT-ATP6/subunit a, MT-ATP8/subunit 8, ATP5ME/subunit e, ATP5MF/subunit f, ATP5MG/subunit g, ATP5MK/subunit k, ATP5MJ/subunit j, ATP5F1C/subunit gamma, ATP5F1D/subunit delta, ATP5F1E/subunit epsilon, ATP5PF/subunit F6, ATP5PB/subunit b, ATP5PD/subunit d, ATP5PO/subunit OSCP. ATP synthase complex consists of a soluble F(1) head domain (subunits alpha(3) and beta(3)) - the catalytic core - and a membrane F(0) domain - the membrane proton channel (subunits c, a, 8, e, f, g, k and j). These two domains are linked by a central stalk (subunits gamma, delta, and epsilon) rotating inside the F1 region and a stationary peripheral stalk (subunits F6, b, d, and OSCP). Interacts with DNAJC30; interaction is direct.</text>
</comment>
<feature type="transmembrane region" description="Helical" evidence="16">
    <location>
        <begin position="138"/>
        <end position="161"/>
    </location>
</feature>
<keyword evidence="6" id="KW-0375">Hydrogen ion transport</keyword>
<dbReference type="SUPFAM" id="SSF81336">
    <property type="entry name" value="F1F0 ATP synthase subunit A"/>
    <property type="match status" value="1"/>
</dbReference>
<feature type="transmembrane region" description="Helical" evidence="16">
    <location>
        <begin position="69"/>
        <end position="93"/>
    </location>
</feature>
<dbReference type="PANTHER" id="PTHR11410:SF0">
    <property type="entry name" value="ATP SYNTHASE SUBUNIT A"/>
    <property type="match status" value="1"/>
</dbReference>
<evidence type="ECO:0000256" key="5">
    <source>
        <dbReference type="ARBA" id="ARBA00022692"/>
    </source>
</evidence>
<reference evidence="18" key="1">
    <citation type="submission" date="2004-04" db="EMBL/GenBank/DDBJ databases">
        <title>The ray-finned fish phylogeny.</title>
        <authorList>
            <person name="Miya M."/>
        </authorList>
    </citation>
    <scope>NUCLEOTIDE SEQUENCE</scope>
</reference>
<dbReference type="GO" id="GO:0005743">
    <property type="term" value="C:mitochondrial inner membrane"/>
    <property type="evidence" value="ECO:0007669"/>
    <property type="project" value="UniProtKB-SubCell"/>
</dbReference>
<dbReference type="PROSITE" id="PS00449">
    <property type="entry name" value="ATPASE_A"/>
    <property type="match status" value="1"/>
</dbReference>
<evidence type="ECO:0000256" key="3">
    <source>
        <dbReference type="ARBA" id="ARBA00022448"/>
    </source>
</evidence>
<evidence type="ECO:0000256" key="4">
    <source>
        <dbReference type="ARBA" id="ARBA00022547"/>
    </source>
</evidence>
<dbReference type="GO" id="GO:0045259">
    <property type="term" value="C:proton-transporting ATP synthase complex"/>
    <property type="evidence" value="ECO:0007669"/>
    <property type="project" value="UniProtKB-KW"/>
</dbReference>
<organism evidence="17">
    <name type="scientific">Aulostomus chinensis</name>
    <name type="common">Chinese trumpetfish</name>
    <name type="synonym">Fistularia chinensis</name>
    <dbReference type="NCBI Taxonomy" id="150448"/>
    <lineage>
        <taxon>Eukaryota</taxon>
        <taxon>Metazoa</taxon>
        <taxon>Chordata</taxon>
        <taxon>Craniata</taxon>
        <taxon>Vertebrata</taxon>
        <taxon>Euteleostomi</taxon>
        <taxon>Actinopterygii</taxon>
        <taxon>Neopterygii</taxon>
        <taxon>Teleostei</taxon>
        <taxon>Neoteleostei</taxon>
        <taxon>Acanthomorphata</taxon>
        <taxon>Syngnathiaria</taxon>
        <taxon>Syngnathiformes</taxon>
        <taxon>Syngnathiformes incertae sedis</taxon>
        <taxon>Aulostomidae</taxon>
        <taxon>Aulostomus</taxon>
    </lineage>
</organism>
<geneLocation type="mitochondrion" evidence="17"/>
<dbReference type="PANTHER" id="PTHR11410">
    <property type="entry name" value="ATP SYNTHASE SUBUNIT A"/>
    <property type="match status" value="1"/>
</dbReference>
<dbReference type="InterPro" id="IPR000568">
    <property type="entry name" value="ATP_synth_F0_asu"/>
</dbReference>
<keyword evidence="3" id="KW-0813">Transport</keyword>
<dbReference type="EMBL" id="AP009197">
    <property type="protein sequence ID" value="BAF74915.1"/>
    <property type="molecule type" value="Genomic_DNA"/>
</dbReference>
<accession>A7E1M1</accession>
<dbReference type="NCBIfam" id="TIGR01131">
    <property type="entry name" value="ATP_synt_6_or_A"/>
    <property type="match status" value="1"/>
</dbReference>
<dbReference type="CDD" id="cd00310">
    <property type="entry name" value="ATP-synt_Fo_a_6"/>
    <property type="match status" value="1"/>
</dbReference>
<dbReference type="InterPro" id="IPR023011">
    <property type="entry name" value="ATP_synth_F0_asu_AS"/>
</dbReference>
<name>A7E1M1_AULCH</name>
<keyword evidence="11 16" id="KW-0472">Membrane</keyword>